<reference evidence="4" key="2">
    <citation type="journal article" date="2016" name="Int. J. Syst. Evol. Microbiol.">
        <title>Complete genome sequence and cell structure of Limnochorda pilosa, a Gram-negative spore-former within the phylum Firmicutes.</title>
        <authorList>
            <person name="Watanabe M."/>
            <person name="Kojima H."/>
            <person name="Fukui M."/>
        </authorList>
    </citation>
    <scope>NUCLEOTIDE SEQUENCE [LARGE SCALE GENOMIC DNA]</scope>
    <source>
        <strain evidence="4">HC45</strain>
    </source>
</reference>
<evidence type="ECO:0000313" key="3">
    <source>
        <dbReference type="EMBL" id="BAS26679.1"/>
    </source>
</evidence>
<gene>
    <name evidence="3" type="ORF">LIP_0822</name>
</gene>
<evidence type="ECO:0000313" key="4">
    <source>
        <dbReference type="Proteomes" id="UP000065807"/>
    </source>
</evidence>
<keyword evidence="2" id="KW-0472">Membrane</keyword>
<keyword evidence="2" id="KW-0812">Transmembrane</keyword>
<keyword evidence="2" id="KW-1133">Transmembrane helix</keyword>
<proteinExistence type="predicted"/>
<feature type="transmembrane region" description="Helical" evidence="2">
    <location>
        <begin position="31"/>
        <end position="52"/>
    </location>
</feature>
<keyword evidence="4" id="KW-1185">Reference proteome</keyword>
<name>A0A0K2SIN6_LIMPI</name>
<dbReference type="AlphaFoldDB" id="A0A0K2SIN6"/>
<organism evidence="3 4">
    <name type="scientific">Limnochorda pilosa</name>
    <dbReference type="NCBI Taxonomy" id="1555112"/>
    <lineage>
        <taxon>Bacteria</taxon>
        <taxon>Bacillati</taxon>
        <taxon>Bacillota</taxon>
        <taxon>Limnochordia</taxon>
        <taxon>Limnochordales</taxon>
        <taxon>Limnochordaceae</taxon>
        <taxon>Limnochorda</taxon>
    </lineage>
</organism>
<reference evidence="4" key="1">
    <citation type="submission" date="2015-07" db="EMBL/GenBank/DDBJ databases">
        <title>Complete genome sequence and phylogenetic analysis of Limnochorda pilosa.</title>
        <authorList>
            <person name="Watanabe M."/>
            <person name="Kojima H."/>
            <person name="Fukui M."/>
        </authorList>
    </citation>
    <scope>NUCLEOTIDE SEQUENCE [LARGE SCALE GENOMIC DNA]</scope>
    <source>
        <strain evidence="4">HC45</strain>
    </source>
</reference>
<dbReference type="KEGG" id="lpil:LIP_0822"/>
<sequence>MRLPRTGALLGRGSAGPSGAPSPREEVNPMASGFFGDRFAFVVFLILILLVLSN</sequence>
<dbReference type="EMBL" id="AP014924">
    <property type="protein sequence ID" value="BAS26679.1"/>
    <property type="molecule type" value="Genomic_DNA"/>
</dbReference>
<evidence type="ECO:0000256" key="1">
    <source>
        <dbReference type="SAM" id="MobiDB-lite"/>
    </source>
</evidence>
<feature type="region of interest" description="Disordered" evidence="1">
    <location>
        <begin position="1"/>
        <end position="26"/>
    </location>
</feature>
<feature type="compositionally biased region" description="Low complexity" evidence="1">
    <location>
        <begin position="7"/>
        <end position="22"/>
    </location>
</feature>
<accession>A0A0K2SIN6</accession>
<evidence type="ECO:0000256" key="2">
    <source>
        <dbReference type="SAM" id="Phobius"/>
    </source>
</evidence>
<protein>
    <submittedName>
        <fullName evidence="3">Uncharacterized protein</fullName>
    </submittedName>
</protein>
<dbReference type="Proteomes" id="UP000065807">
    <property type="component" value="Chromosome"/>
</dbReference>